<accession>A0A7S0ZLD9</accession>
<evidence type="ECO:0000313" key="1">
    <source>
        <dbReference type="EMBL" id="CAD8825512.1"/>
    </source>
</evidence>
<name>A0A7S0ZLD9_9RHOD</name>
<dbReference type="AlphaFoldDB" id="A0A7S0ZLD9"/>
<organism evidence="1">
    <name type="scientific">Timspurckia oligopyrenoides</name>
    <dbReference type="NCBI Taxonomy" id="708627"/>
    <lineage>
        <taxon>Eukaryota</taxon>
        <taxon>Rhodophyta</taxon>
        <taxon>Bangiophyceae</taxon>
        <taxon>Porphyridiales</taxon>
        <taxon>Porphyridiaceae</taxon>
        <taxon>Timspurckia</taxon>
    </lineage>
</organism>
<dbReference type="EMBL" id="HBFP01013702">
    <property type="protein sequence ID" value="CAD8825512.1"/>
    <property type="molecule type" value="Transcribed_RNA"/>
</dbReference>
<gene>
    <name evidence="1" type="ORF">TOLI1172_LOCUS9912</name>
</gene>
<protein>
    <submittedName>
        <fullName evidence="1">Uncharacterized protein</fullName>
    </submittedName>
</protein>
<reference evidence="1" key="1">
    <citation type="submission" date="2021-01" db="EMBL/GenBank/DDBJ databases">
        <authorList>
            <person name="Corre E."/>
            <person name="Pelletier E."/>
            <person name="Niang G."/>
            <person name="Scheremetjew M."/>
            <person name="Finn R."/>
            <person name="Kale V."/>
            <person name="Holt S."/>
            <person name="Cochrane G."/>
            <person name="Meng A."/>
            <person name="Brown T."/>
            <person name="Cohen L."/>
        </authorList>
    </citation>
    <scope>NUCLEOTIDE SEQUENCE</scope>
    <source>
        <strain evidence="1">CCMP3278</strain>
    </source>
</reference>
<proteinExistence type="predicted"/>
<sequence>MTWNSAPDESIETIRQDFLSLLEKIQKEARKQSGITVEDGSETLTVEQFTEMMERNLESIKKSNHVTREGYDAMATRVKRINVALGLVEGLAGSATGAVVGGGAAGGSNGSLRTFLGNIQEKHPSILDALDALWRNSEQKIADSNAQPASWMSKRIQVDAWNSKMHLWGFFTS</sequence>